<organism evidence="5 6">
    <name type="scientific">Aliikangiella coralliicola</name>
    <dbReference type="NCBI Taxonomy" id="2592383"/>
    <lineage>
        <taxon>Bacteria</taxon>
        <taxon>Pseudomonadati</taxon>
        <taxon>Pseudomonadota</taxon>
        <taxon>Gammaproteobacteria</taxon>
        <taxon>Oceanospirillales</taxon>
        <taxon>Pleioneaceae</taxon>
        <taxon>Aliikangiella</taxon>
    </lineage>
</organism>
<protein>
    <submittedName>
        <fullName evidence="5">Tetratricopeptide repeat protein</fullName>
    </submittedName>
</protein>
<dbReference type="Proteomes" id="UP000315439">
    <property type="component" value="Unassembled WGS sequence"/>
</dbReference>
<dbReference type="PROSITE" id="PS50005">
    <property type="entry name" value="TPR"/>
    <property type="match status" value="2"/>
</dbReference>
<name>A0A545UCA4_9GAMM</name>
<sequence>MCLNQRDLNQARSNQENPDQANSNQLDNIDSVFKVLRLNFILLIAFFSALVHSQNTMEDSNYQFDDNNEIAINQETKVKQSIANFGHEHFNTAYAWVELGWFWEAHAEVEKSITCFKKALAIHTKAALSDDLEIARINDYIGNVYHANRQYQLALDYYLLVDKLYETDQKVIGFEKADIAINWRNIARVLSELKQYERALEYAKKAHESDLQAYGSDDSMIADSLVDLAMVYNHLQQHEKALQHLTIAISVEERHLGKQDILVAEHKVLQADTLMRLGKKETALNIYRLALSTYEKEVGPEHRLINQLKNKIRNIEKVNKRHEKLGLND</sequence>
<dbReference type="RefSeq" id="WP_142932090.1">
    <property type="nucleotide sequence ID" value="NZ_ML660165.1"/>
</dbReference>
<evidence type="ECO:0000256" key="1">
    <source>
        <dbReference type="ARBA" id="ARBA00022737"/>
    </source>
</evidence>
<dbReference type="SMART" id="SM00028">
    <property type="entry name" value="TPR"/>
    <property type="match status" value="5"/>
</dbReference>
<dbReference type="EMBL" id="VIKS01000009">
    <property type="protein sequence ID" value="TQV87095.1"/>
    <property type="molecule type" value="Genomic_DNA"/>
</dbReference>
<comment type="caution">
    <text evidence="5">The sequence shown here is derived from an EMBL/GenBank/DDBJ whole genome shotgun (WGS) entry which is preliminary data.</text>
</comment>
<evidence type="ECO:0000256" key="4">
    <source>
        <dbReference type="SAM" id="MobiDB-lite"/>
    </source>
</evidence>
<dbReference type="Pfam" id="PF13424">
    <property type="entry name" value="TPR_12"/>
    <property type="match status" value="1"/>
</dbReference>
<dbReference type="Pfam" id="PF13374">
    <property type="entry name" value="TPR_10"/>
    <property type="match status" value="1"/>
</dbReference>
<keyword evidence="1" id="KW-0677">Repeat</keyword>
<dbReference type="OrthoDB" id="220792at2"/>
<feature type="region of interest" description="Disordered" evidence="4">
    <location>
        <begin position="1"/>
        <end position="23"/>
    </location>
</feature>
<dbReference type="PANTHER" id="PTHR45641">
    <property type="entry name" value="TETRATRICOPEPTIDE REPEAT PROTEIN (AFU_ORTHOLOGUE AFUA_6G03870)"/>
    <property type="match status" value="1"/>
</dbReference>
<evidence type="ECO:0000313" key="5">
    <source>
        <dbReference type="EMBL" id="TQV87095.1"/>
    </source>
</evidence>
<keyword evidence="2 3" id="KW-0802">TPR repeat</keyword>
<evidence type="ECO:0000313" key="6">
    <source>
        <dbReference type="Proteomes" id="UP000315439"/>
    </source>
</evidence>
<dbReference type="SUPFAM" id="SSF48452">
    <property type="entry name" value="TPR-like"/>
    <property type="match status" value="2"/>
</dbReference>
<proteinExistence type="predicted"/>
<feature type="repeat" description="TPR" evidence="3">
    <location>
        <begin position="93"/>
        <end position="126"/>
    </location>
</feature>
<gene>
    <name evidence="5" type="ORF">FLL46_14920</name>
</gene>
<dbReference type="PANTHER" id="PTHR45641:SF19">
    <property type="entry name" value="NEPHROCYSTIN-3"/>
    <property type="match status" value="1"/>
</dbReference>
<dbReference type="InterPro" id="IPR011990">
    <property type="entry name" value="TPR-like_helical_dom_sf"/>
</dbReference>
<dbReference type="InterPro" id="IPR019734">
    <property type="entry name" value="TPR_rpt"/>
</dbReference>
<dbReference type="AlphaFoldDB" id="A0A545UCA4"/>
<evidence type="ECO:0000256" key="2">
    <source>
        <dbReference type="ARBA" id="ARBA00022803"/>
    </source>
</evidence>
<feature type="repeat" description="TPR" evidence="3">
    <location>
        <begin position="222"/>
        <end position="255"/>
    </location>
</feature>
<dbReference type="Gene3D" id="1.25.40.10">
    <property type="entry name" value="Tetratricopeptide repeat domain"/>
    <property type="match status" value="2"/>
</dbReference>
<reference evidence="5 6" key="1">
    <citation type="submission" date="2019-07" db="EMBL/GenBank/DDBJ databases">
        <title>Draft genome for Aliikangiella sp. M105.</title>
        <authorList>
            <person name="Wang G."/>
        </authorList>
    </citation>
    <scope>NUCLEOTIDE SEQUENCE [LARGE SCALE GENOMIC DNA]</scope>
    <source>
        <strain evidence="5 6">M105</strain>
    </source>
</reference>
<keyword evidence="6" id="KW-1185">Reference proteome</keyword>
<accession>A0A545UCA4</accession>
<evidence type="ECO:0000256" key="3">
    <source>
        <dbReference type="PROSITE-ProRule" id="PRU00339"/>
    </source>
</evidence>